<comment type="caution">
    <text evidence="2">The sequence shown here is derived from an EMBL/GenBank/DDBJ whole genome shotgun (WGS) entry which is preliminary data.</text>
</comment>
<dbReference type="EMBL" id="AUBJ02000001">
    <property type="protein sequence ID" value="MCP2331299.1"/>
    <property type="molecule type" value="Genomic_DNA"/>
</dbReference>
<proteinExistence type="predicted"/>
<keyword evidence="3" id="KW-1185">Reference proteome</keyword>
<keyword evidence="1" id="KW-0472">Membrane</keyword>
<gene>
    <name evidence="2" type="ORF">G443_001569</name>
</gene>
<protein>
    <recommendedName>
        <fullName evidence="4">Integral membrane protein</fullName>
    </recommendedName>
</protein>
<sequence>MTRDHQLSAALAVARLRIVERRTRAGGRGYVVSCLLMAAAVTAFYTGLKVAPTVAPGDLVVPASLLVLGLLGLAVARLRSADPRAVELERPALCASAALALVALLMNRFVVPSGLTPWAVLFGLLPALPYLVLAWRAARR</sequence>
<evidence type="ECO:0008006" key="4">
    <source>
        <dbReference type="Google" id="ProtNLM"/>
    </source>
</evidence>
<dbReference type="Proteomes" id="UP000791080">
    <property type="component" value="Unassembled WGS sequence"/>
</dbReference>
<keyword evidence="1" id="KW-0812">Transmembrane</keyword>
<feature type="transmembrane region" description="Helical" evidence="1">
    <location>
        <begin position="60"/>
        <end position="80"/>
    </location>
</feature>
<dbReference type="RefSeq" id="WP_026420772.1">
    <property type="nucleotide sequence ID" value="NZ_AUBJ02000001.1"/>
</dbReference>
<feature type="transmembrane region" description="Helical" evidence="1">
    <location>
        <begin position="117"/>
        <end position="138"/>
    </location>
</feature>
<evidence type="ECO:0000313" key="2">
    <source>
        <dbReference type="EMBL" id="MCP2331299.1"/>
    </source>
</evidence>
<reference evidence="2 3" key="2">
    <citation type="submission" date="2022-06" db="EMBL/GenBank/DDBJ databases">
        <title>Genomic Encyclopedia of Type Strains, Phase I: the one thousand microbial genomes (KMG-I) project.</title>
        <authorList>
            <person name="Kyrpides N."/>
        </authorList>
    </citation>
    <scope>NUCLEOTIDE SEQUENCE [LARGE SCALE GENOMIC DNA]</scope>
    <source>
        <strain evidence="2 3">DSM 43889</strain>
    </source>
</reference>
<reference evidence="2 3" key="1">
    <citation type="submission" date="2013-07" db="EMBL/GenBank/DDBJ databases">
        <authorList>
            <consortium name="DOE Joint Genome Institute"/>
            <person name="Reeve W."/>
            <person name="Huntemann M."/>
            <person name="Han J."/>
            <person name="Chen A."/>
            <person name="Kyrpides N."/>
            <person name="Mavromatis K."/>
            <person name="Markowitz V."/>
            <person name="Palaniappan K."/>
            <person name="Ivanova N."/>
            <person name="Schaumberg A."/>
            <person name="Pati A."/>
            <person name="Liolios K."/>
            <person name="Nordberg H.P."/>
            <person name="Cantor M.N."/>
            <person name="Hua S.X."/>
            <person name="Woyke T."/>
        </authorList>
    </citation>
    <scope>NUCLEOTIDE SEQUENCE [LARGE SCALE GENOMIC DNA]</scope>
    <source>
        <strain evidence="2 3">DSM 43889</strain>
    </source>
</reference>
<name>A0ABT1JFM7_ACTCY</name>
<feature type="transmembrane region" description="Helical" evidence="1">
    <location>
        <begin position="30"/>
        <end position="48"/>
    </location>
</feature>
<evidence type="ECO:0000313" key="3">
    <source>
        <dbReference type="Proteomes" id="UP000791080"/>
    </source>
</evidence>
<accession>A0ABT1JFM7</accession>
<keyword evidence="1" id="KW-1133">Transmembrane helix</keyword>
<feature type="transmembrane region" description="Helical" evidence="1">
    <location>
        <begin position="92"/>
        <end position="111"/>
    </location>
</feature>
<organism evidence="2 3">
    <name type="scientific">Actinoalloteichus caeruleus DSM 43889</name>
    <dbReference type="NCBI Taxonomy" id="1120930"/>
    <lineage>
        <taxon>Bacteria</taxon>
        <taxon>Bacillati</taxon>
        <taxon>Actinomycetota</taxon>
        <taxon>Actinomycetes</taxon>
        <taxon>Pseudonocardiales</taxon>
        <taxon>Pseudonocardiaceae</taxon>
        <taxon>Actinoalloteichus</taxon>
        <taxon>Actinoalloteichus cyanogriseus</taxon>
    </lineage>
</organism>
<evidence type="ECO:0000256" key="1">
    <source>
        <dbReference type="SAM" id="Phobius"/>
    </source>
</evidence>